<protein>
    <recommendedName>
        <fullName evidence="4">Tetraspanin family protein</fullName>
    </recommendedName>
</protein>
<feature type="transmembrane region" description="Helical" evidence="1">
    <location>
        <begin position="12"/>
        <end position="34"/>
    </location>
</feature>
<dbReference type="EMBL" id="BDEQ01000001">
    <property type="protein sequence ID" value="GAT95361.1"/>
    <property type="molecule type" value="Genomic_DNA"/>
</dbReference>
<dbReference type="VEuPathDB" id="AmoebaDB:EHI_174220"/>
<evidence type="ECO:0000313" key="3">
    <source>
        <dbReference type="Proteomes" id="UP000078387"/>
    </source>
</evidence>
<feature type="transmembrane region" description="Helical" evidence="1">
    <location>
        <begin position="173"/>
        <end position="193"/>
    </location>
</feature>
<accession>A0A5K1VGF2</accession>
<dbReference type="VEuPathDB" id="AmoebaDB:KM1_188570"/>
<keyword evidence="1" id="KW-1133">Transmembrane helix</keyword>
<keyword evidence="1" id="KW-0812">Transmembrane</keyword>
<dbReference type="VEuPathDB" id="AmoebaDB:EHI8A_159920"/>
<evidence type="ECO:0008006" key="4">
    <source>
        <dbReference type="Google" id="ProtNLM"/>
    </source>
</evidence>
<sequence length="208" mass="22825">MEKQRIYNLSLLVLGVVVVLASTALIFLTIFGPIRKMPNTNKLNSSDLKFYSKTVFMLIMISLAVLFMVAGGMMIATSFVQKDWMCLLSYIVIGLGVMCAFSFGVYFAVTYGSFVKTTNTSLKTLAHWEDIFDCCGWNEYRSMPPCASASGSTSRITCKTVTQPIAGASLQNLIVGFSFFLLLVVGIIFIYLIGGSLNSNAGYNKLDQ</sequence>
<dbReference type="OMA" id="VYMLETI"/>
<keyword evidence="1" id="KW-0472">Membrane</keyword>
<proteinExistence type="predicted"/>
<evidence type="ECO:0000313" key="2">
    <source>
        <dbReference type="EMBL" id="GAT95361.1"/>
    </source>
</evidence>
<comment type="caution">
    <text evidence="2">The sequence shown here is derived from an EMBL/GenBank/DDBJ whole genome shotgun (WGS) entry which is preliminary data.</text>
</comment>
<dbReference type="VEuPathDB" id="AmoebaDB:EHI7A_142450"/>
<dbReference type="Proteomes" id="UP000078387">
    <property type="component" value="Unassembled WGS sequence"/>
</dbReference>
<organism evidence="2 3">
    <name type="scientific">Entamoeba histolytica</name>
    <dbReference type="NCBI Taxonomy" id="5759"/>
    <lineage>
        <taxon>Eukaryota</taxon>
        <taxon>Amoebozoa</taxon>
        <taxon>Evosea</taxon>
        <taxon>Archamoebae</taxon>
        <taxon>Mastigamoebida</taxon>
        <taxon>Entamoebidae</taxon>
        <taxon>Entamoeba</taxon>
    </lineage>
</organism>
<feature type="transmembrane region" description="Helical" evidence="1">
    <location>
        <begin position="54"/>
        <end position="75"/>
    </location>
</feature>
<gene>
    <name evidence="2" type="ORF">CL6EHI_174220</name>
</gene>
<feature type="transmembrane region" description="Helical" evidence="1">
    <location>
        <begin position="87"/>
        <end position="109"/>
    </location>
</feature>
<evidence type="ECO:0000256" key="1">
    <source>
        <dbReference type="SAM" id="Phobius"/>
    </source>
</evidence>
<dbReference type="VEuPathDB" id="AmoebaDB:EHI5A_183100"/>
<dbReference type="AlphaFoldDB" id="A0A5K1VGF2"/>
<reference evidence="2 3" key="1">
    <citation type="submission" date="2016-05" db="EMBL/GenBank/DDBJ databases">
        <title>First whole genome sequencing of Entamoeba histolytica HM1:IMSS-clone-6.</title>
        <authorList>
            <person name="Mukherjee Avik.K."/>
            <person name="Izumyama S."/>
            <person name="Nakada-Tsukui K."/>
            <person name="Nozaki T."/>
        </authorList>
    </citation>
    <scope>NUCLEOTIDE SEQUENCE [LARGE SCALE GENOMIC DNA]</scope>
    <source>
        <strain evidence="2 3">HM1:IMSS clone 6</strain>
    </source>
</reference>
<name>A0A5K1VGF2_ENTHI</name>